<feature type="transmembrane region" description="Helical" evidence="1">
    <location>
        <begin position="9"/>
        <end position="26"/>
    </location>
</feature>
<proteinExistence type="predicted"/>
<dbReference type="EMBL" id="ASGP02000001">
    <property type="protein sequence ID" value="KAH9529024.1"/>
    <property type="molecule type" value="Genomic_DNA"/>
</dbReference>
<evidence type="ECO:0000256" key="1">
    <source>
        <dbReference type="SAM" id="Phobius"/>
    </source>
</evidence>
<reference evidence="2" key="2">
    <citation type="journal article" date="2022" name="Res Sq">
        <title>Comparative Genomics Reveals Insights into the Divergent Evolution of Astigmatic Mites and Household Pest Adaptations.</title>
        <authorList>
            <person name="Xiong Q."/>
            <person name="Wan A.T.-Y."/>
            <person name="Liu X.-Y."/>
            <person name="Fung C.S.-H."/>
            <person name="Xiao X."/>
            <person name="Malainual N."/>
            <person name="Hou J."/>
            <person name="Wang L."/>
            <person name="Wang M."/>
            <person name="Yang K."/>
            <person name="Cui Y."/>
            <person name="Leung E."/>
            <person name="Nong W."/>
            <person name="Shin S.-K."/>
            <person name="Au S."/>
            <person name="Jeong K.Y."/>
            <person name="Chew F.T."/>
            <person name="Hui J."/>
            <person name="Leung T.F."/>
            <person name="Tungtrongchitr A."/>
            <person name="Zhong N."/>
            <person name="Liu Z."/>
            <person name="Tsui S."/>
        </authorList>
    </citation>
    <scope>NUCLEOTIDE SEQUENCE</scope>
    <source>
        <strain evidence="2">Derf</strain>
        <tissue evidence="2">Whole organism</tissue>
    </source>
</reference>
<keyword evidence="1" id="KW-1133">Transmembrane helix</keyword>
<dbReference type="AlphaFoldDB" id="A0A922ICM0"/>
<keyword evidence="1" id="KW-0472">Membrane</keyword>
<organism evidence="2 3">
    <name type="scientific">Dermatophagoides farinae</name>
    <name type="common">American house dust mite</name>
    <dbReference type="NCBI Taxonomy" id="6954"/>
    <lineage>
        <taxon>Eukaryota</taxon>
        <taxon>Metazoa</taxon>
        <taxon>Ecdysozoa</taxon>
        <taxon>Arthropoda</taxon>
        <taxon>Chelicerata</taxon>
        <taxon>Arachnida</taxon>
        <taxon>Acari</taxon>
        <taxon>Acariformes</taxon>
        <taxon>Sarcoptiformes</taxon>
        <taxon>Astigmata</taxon>
        <taxon>Psoroptidia</taxon>
        <taxon>Analgoidea</taxon>
        <taxon>Pyroglyphidae</taxon>
        <taxon>Dermatophagoidinae</taxon>
        <taxon>Dermatophagoides</taxon>
    </lineage>
</organism>
<keyword evidence="1" id="KW-0812">Transmembrane</keyword>
<reference evidence="2" key="1">
    <citation type="submission" date="2013-05" db="EMBL/GenBank/DDBJ databases">
        <authorList>
            <person name="Yim A.K.Y."/>
            <person name="Chan T.F."/>
            <person name="Ji K.M."/>
            <person name="Liu X.Y."/>
            <person name="Zhou J.W."/>
            <person name="Li R.Q."/>
            <person name="Yang K.Y."/>
            <person name="Li J."/>
            <person name="Li M."/>
            <person name="Law P.T.W."/>
            <person name="Wu Y.L."/>
            <person name="Cai Z.L."/>
            <person name="Qin H."/>
            <person name="Bao Y."/>
            <person name="Leung R.K.K."/>
            <person name="Ng P.K.S."/>
            <person name="Zou J."/>
            <person name="Zhong X.J."/>
            <person name="Ran P.X."/>
            <person name="Zhong N.S."/>
            <person name="Liu Z.G."/>
            <person name="Tsui S.K.W."/>
        </authorList>
    </citation>
    <scope>NUCLEOTIDE SEQUENCE</scope>
    <source>
        <strain evidence="2">Derf</strain>
        <tissue evidence="2">Whole organism</tissue>
    </source>
</reference>
<accession>A0A922ICM0</accession>
<feature type="transmembrane region" description="Helical" evidence="1">
    <location>
        <begin position="116"/>
        <end position="146"/>
    </location>
</feature>
<protein>
    <submittedName>
        <fullName evidence="2">Uncharacterized protein</fullName>
    </submittedName>
</protein>
<name>A0A922ICM0_DERFA</name>
<comment type="caution">
    <text evidence="2">The sequence shown here is derived from an EMBL/GenBank/DDBJ whole genome shotgun (WGS) entry which is preliminary data.</text>
</comment>
<evidence type="ECO:0000313" key="2">
    <source>
        <dbReference type="EMBL" id="KAH9529024.1"/>
    </source>
</evidence>
<sequence length="327" mass="38165">MNSRNLHNIIIYMMIILFSCSFKKSLQLGIFDMFELYDGVQCSIEIVQLFLVNYNQPICCIYWKVKNFFEKQAISKCDTPENVQKLLSGEVIKDYVDFSQLNCSRYPEDSPDCDRLWSIVLTVLIGQIVLFFLFFLATIFLTCWLCRLRRYRQNEKLMKAKLMMNDMETSSLTISDQFEDSDSEMTANHSSMRYLIDSINRNIITINDYNPIKQQYDSDTDDRIIIANKTMTVNMANNLFIDENDDDKKIKEEKNIENYQTITAAANIQGNAFMPFVLNSPSPVYHSTSNDNDIYNKVNDQIKNDMDDFDDPAAKTNKQFDSMEDFV</sequence>
<keyword evidence="3" id="KW-1185">Reference proteome</keyword>
<dbReference type="PROSITE" id="PS51257">
    <property type="entry name" value="PROKAR_LIPOPROTEIN"/>
    <property type="match status" value="1"/>
</dbReference>
<gene>
    <name evidence="2" type="ORF">DERF_002931</name>
</gene>
<evidence type="ECO:0000313" key="3">
    <source>
        <dbReference type="Proteomes" id="UP000790347"/>
    </source>
</evidence>
<dbReference type="Proteomes" id="UP000790347">
    <property type="component" value="Unassembled WGS sequence"/>
</dbReference>